<dbReference type="RefSeq" id="XP_003677322.1">
    <property type="nucleotide sequence ID" value="XM_003677274.1"/>
</dbReference>
<organism evidence="3 4">
    <name type="scientific">Naumovozyma castellii</name>
    <name type="common">Yeast</name>
    <name type="synonym">Saccharomyces castellii</name>
    <dbReference type="NCBI Taxonomy" id="27288"/>
    <lineage>
        <taxon>Eukaryota</taxon>
        <taxon>Fungi</taxon>
        <taxon>Dikarya</taxon>
        <taxon>Ascomycota</taxon>
        <taxon>Saccharomycotina</taxon>
        <taxon>Saccharomycetes</taxon>
        <taxon>Saccharomycetales</taxon>
        <taxon>Saccharomycetaceae</taxon>
        <taxon>Naumovozyma</taxon>
    </lineage>
</organism>
<reference key="2">
    <citation type="submission" date="2011-08" db="EMBL/GenBank/DDBJ databases">
        <title>Genome sequence of Naumovozyma castellii.</title>
        <authorList>
            <person name="Gordon J.L."/>
            <person name="Armisen D."/>
            <person name="Proux-Wera E."/>
            <person name="OhEigeartaigh S.S."/>
            <person name="Byrne K.P."/>
            <person name="Wolfe K.H."/>
        </authorList>
    </citation>
    <scope>NUCLEOTIDE SEQUENCE</scope>
    <source>
        <strain>Type strain:CBS 4309</strain>
    </source>
</reference>
<feature type="transmembrane region" description="Helical" evidence="2">
    <location>
        <begin position="60"/>
        <end position="83"/>
    </location>
</feature>
<feature type="transmembrane region" description="Helical" evidence="2">
    <location>
        <begin position="31"/>
        <end position="48"/>
    </location>
</feature>
<gene>
    <name evidence="3" type="primary">NCAS0G00820</name>
    <name evidence="3" type="ordered locus">NCAS_0G00820</name>
</gene>
<keyword evidence="2" id="KW-0812">Transmembrane</keyword>
<dbReference type="InParanoid" id="G0VHT5"/>
<evidence type="ECO:0000256" key="2">
    <source>
        <dbReference type="SAM" id="Phobius"/>
    </source>
</evidence>
<keyword evidence="2" id="KW-0472">Membrane</keyword>
<proteinExistence type="predicted"/>
<protein>
    <submittedName>
        <fullName evidence="3">Uncharacterized protein</fullName>
    </submittedName>
</protein>
<keyword evidence="2" id="KW-1133">Transmembrane helix</keyword>
<evidence type="ECO:0000313" key="4">
    <source>
        <dbReference type="Proteomes" id="UP000001640"/>
    </source>
</evidence>
<sequence>MLKNTDIEKNTDPVEDPSKQKEKKISKTARCWKCFFSIWITRSFYAAIKSYWGLDGPIPMYIFYTMMAFEFIFLILVVVFAVIERKIIPKRCVDEDCILCPMLKKNPYLMVRRLHIVMTLFAILTPIIYFTVKHYIKAHPDDFLDFVDIYNWKYWVAFTVMMMDYISFISIFSGLVNIYITHPYKEFVQLKKELDLQPDLEKGLLDNSSLNK</sequence>
<keyword evidence="4" id="KW-1185">Reference proteome</keyword>
<name>G0VHT5_NAUCA</name>
<reference evidence="3 4" key="1">
    <citation type="journal article" date="2011" name="Proc. Natl. Acad. Sci. U.S.A.">
        <title>Evolutionary erosion of yeast sex chromosomes by mating-type switching accidents.</title>
        <authorList>
            <person name="Gordon J.L."/>
            <person name="Armisen D."/>
            <person name="Proux-Wera E."/>
            <person name="Oheigeartaigh S.S."/>
            <person name="Byrne K.P."/>
            <person name="Wolfe K.H."/>
        </authorList>
    </citation>
    <scope>NUCLEOTIDE SEQUENCE [LARGE SCALE GENOMIC DNA]</scope>
    <source>
        <strain evidence="4">ATCC 76901 / BCRC 22586 / CBS 4309 / NBRC 1992 / NRRL Y-12630</strain>
    </source>
</reference>
<dbReference type="HOGENOM" id="CLU_1300020_0_0_1"/>
<accession>G0VHT5</accession>
<dbReference type="AlphaFoldDB" id="G0VHT5"/>
<dbReference type="GeneID" id="96904635"/>
<feature type="transmembrane region" description="Helical" evidence="2">
    <location>
        <begin position="114"/>
        <end position="132"/>
    </location>
</feature>
<dbReference type="EMBL" id="HE576758">
    <property type="protein sequence ID" value="CCC70969.1"/>
    <property type="molecule type" value="Genomic_DNA"/>
</dbReference>
<evidence type="ECO:0000256" key="1">
    <source>
        <dbReference type="SAM" id="MobiDB-lite"/>
    </source>
</evidence>
<dbReference type="KEGG" id="ncs:NCAS_0G00820"/>
<dbReference type="Proteomes" id="UP000001640">
    <property type="component" value="Chromosome 7"/>
</dbReference>
<feature type="transmembrane region" description="Helical" evidence="2">
    <location>
        <begin position="152"/>
        <end position="180"/>
    </location>
</feature>
<evidence type="ECO:0000313" key="3">
    <source>
        <dbReference type="EMBL" id="CCC70969.1"/>
    </source>
</evidence>
<feature type="region of interest" description="Disordered" evidence="1">
    <location>
        <begin position="1"/>
        <end position="21"/>
    </location>
</feature>